<evidence type="ECO:0000259" key="1">
    <source>
        <dbReference type="PROSITE" id="PS51186"/>
    </source>
</evidence>
<organism evidence="2 3">
    <name type="scientific">Candidatus Choladousia intestinavium</name>
    <dbReference type="NCBI Taxonomy" id="2840727"/>
    <lineage>
        <taxon>Bacteria</taxon>
        <taxon>Bacillati</taxon>
        <taxon>Bacillota</taxon>
        <taxon>Clostridia</taxon>
        <taxon>Lachnospirales</taxon>
        <taxon>Lachnospiraceae</taxon>
        <taxon>Lachnospiraceae incertae sedis</taxon>
        <taxon>Candidatus Choladousia</taxon>
    </lineage>
</organism>
<dbReference type="GO" id="GO:0016747">
    <property type="term" value="F:acyltransferase activity, transferring groups other than amino-acyl groups"/>
    <property type="evidence" value="ECO:0007669"/>
    <property type="project" value="InterPro"/>
</dbReference>
<comment type="caution">
    <text evidence="2">The sequence shown here is derived from an EMBL/GenBank/DDBJ whole genome shotgun (WGS) entry which is preliminary data.</text>
</comment>
<dbReference type="PANTHER" id="PTHR43792">
    <property type="entry name" value="GNAT FAMILY, PUTATIVE (AFU_ORTHOLOGUE AFUA_3G00765)-RELATED-RELATED"/>
    <property type="match status" value="1"/>
</dbReference>
<dbReference type="SUPFAM" id="SSF55729">
    <property type="entry name" value="Acyl-CoA N-acyltransferases (Nat)"/>
    <property type="match status" value="1"/>
</dbReference>
<dbReference type="EMBL" id="DVGK01000135">
    <property type="protein sequence ID" value="HIR14598.1"/>
    <property type="molecule type" value="Genomic_DNA"/>
</dbReference>
<name>A0A9D1ADM3_9FIRM</name>
<proteinExistence type="predicted"/>
<dbReference type="InterPro" id="IPR051531">
    <property type="entry name" value="N-acetyltransferase"/>
</dbReference>
<gene>
    <name evidence="2" type="ORF">IAB31_11825</name>
</gene>
<accession>A0A9D1ADM3</accession>
<dbReference type="Proteomes" id="UP000886757">
    <property type="component" value="Unassembled WGS sequence"/>
</dbReference>
<dbReference type="PROSITE" id="PS51186">
    <property type="entry name" value="GNAT"/>
    <property type="match status" value="1"/>
</dbReference>
<reference evidence="2" key="2">
    <citation type="journal article" date="2021" name="PeerJ">
        <title>Extensive microbial diversity within the chicken gut microbiome revealed by metagenomics and culture.</title>
        <authorList>
            <person name="Gilroy R."/>
            <person name="Ravi A."/>
            <person name="Getino M."/>
            <person name="Pursley I."/>
            <person name="Horton D.L."/>
            <person name="Alikhan N.F."/>
            <person name="Baker D."/>
            <person name="Gharbi K."/>
            <person name="Hall N."/>
            <person name="Watson M."/>
            <person name="Adriaenssens E.M."/>
            <person name="Foster-Nyarko E."/>
            <person name="Jarju S."/>
            <person name="Secka A."/>
            <person name="Antonio M."/>
            <person name="Oren A."/>
            <person name="Chaudhuri R.R."/>
            <person name="La Ragione R."/>
            <person name="Hildebrand F."/>
            <person name="Pallen M.J."/>
        </authorList>
    </citation>
    <scope>NUCLEOTIDE SEQUENCE</scope>
    <source>
        <strain evidence="2">ChiSjej4B22-8148</strain>
    </source>
</reference>
<dbReference type="InterPro" id="IPR016181">
    <property type="entry name" value="Acyl_CoA_acyltransferase"/>
</dbReference>
<reference evidence="2" key="1">
    <citation type="submission" date="2020-10" db="EMBL/GenBank/DDBJ databases">
        <authorList>
            <person name="Gilroy R."/>
        </authorList>
    </citation>
    <scope>NUCLEOTIDE SEQUENCE</scope>
    <source>
        <strain evidence="2">ChiSjej4B22-8148</strain>
    </source>
</reference>
<evidence type="ECO:0000313" key="3">
    <source>
        <dbReference type="Proteomes" id="UP000886757"/>
    </source>
</evidence>
<protein>
    <submittedName>
        <fullName evidence="2">GNAT family N-acetyltransferase</fullName>
    </submittedName>
</protein>
<dbReference type="Gene3D" id="3.40.630.30">
    <property type="match status" value="1"/>
</dbReference>
<dbReference type="CDD" id="cd04301">
    <property type="entry name" value="NAT_SF"/>
    <property type="match status" value="1"/>
</dbReference>
<feature type="domain" description="N-acetyltransferase" evidence="1">
    <location>
        <begin position="130"/>
        <end position="284"/>
    </location>
</feature>
<dbReference type="Pfam" id="PF13302">
    <property type="entry name" value="Acetyltransf_3"/>
    <property type="match status" value="1"/>
</dbReference>
<dbReference type="InterPro" id="IPR000182">
    <property type="entry name" value="GNAT_dom"/>
</dbReference>
<sequence length="284" mass="33005">MRLKQVVYALDRQGEKEIRGLHARLKREGIFCGSLEQWERDVKGCRRGEKKINRDNLRNYILFITDSPKLLREASEEGFAVIGFCRTSEDYFPGAAYVLQSFEGIDASFLEEYLLRSQGRPVVVAKTRRLILRETKMEDFSSLYRISLQPGMRYGLEEKPGEAEEERQKLSAYIKTAYRLYGFGLWTVLLGGRVIGRCGITPFRLEDGSFALELGYMLDEKEQHHGYGTEMCQAVIRYAKNRLETEELWCRIHPDNLSSIRLAERLGFSRQYTGEDGLLYFFRT</sequence>
<evidence type="ECO:0000313" key="2">
    <source>
        <dbReference type="EMBL" id="HIR14598.1"/>
    </source>
</evidence>
<dbReference type="PANTHER" id="PTHR43792:SF1">
    <property type="entry name" value="N-ACETYLTRANSFERASE DOMAIN-CONTAINING PROTEIN"/>
    <property type="match status" value="1"/>
</dbReference>
<dbReference type="AlphaFoldDB" id="A0A9D1ADM3"/>